<dbReference type="EMBL" id="BAABFN010000002">
    <property type="protein sequence ID" value="GAA4306981.1"/>
    <property type="molecule type" value="Genomic_DNA"/>
</dbReference>
<evidence type="ECO:0000313" key="1">
    <source>
        <dbReference type="EMBL" id="GAA4306981.1"/>
    </source>
</evidence>
<dbReference type="RefSeq" id="WP_344977377.1">
    <property type="nucleotide sequence ID" value="NZ_BAABFN010000002.1"/>
</dbReference>
<evidence type="ECO:0000313" key="2">
    <source>
        <dbReference type="Proteomes" id="UP001501207"/>
    </source>
</evidence>
<name>A0ABP8FM78_9BACT</name>
<dbReference type="Proteomes" id="UP001501207">
    <property type="component" value="Unassembled WGS sequence"/>
</dbReference>
<comment type="caution">
    <text evidence="1">The sequence shown here is derived from an EMBL/GenBank/DDBJ whole genome shotgun (WGS) entry which is preliminary data.</text>
</comment>
<organism evidence="1 2">
    <name type="scientific">Compostibacter hankyongensis</name>
    <dbReference type="NCBI Taxonomy" id="1007089"/>
    <lineage>
        <taxon>Bacteria</taxon>
        <taxon>Pseudomonadati</taxon>
        <taxon>Bacteroidota</taxon>
        <taxon>Chitinophagia</taxon>
        <taxon>Chitinophagales</taxon>
        <taxon>Chitinophagaceae</taxon>
        <taxon>Compostibacter</taxon>
    </lineage>
</organism>
<proteinExistence type="predicted"/>
<accession>A0ABP8FM78</accession>
<dbReference type="PANTHER" id="PTHR41260:SF1">
    <property type="entry name" value="PROTEIN ECSC"/>
    <property type="match status" value="1"/>
</dbReference>
<dbReference type="PANTHER" id="PTHR41260">
    <property type="entry name" value="PROTEIN ECSC"/>
    <property type="match status" value="1"/>
</dbReference>
<protein>
    <submittedName>
        <fullName evidence="1">EcsC family protein</fullName>
    </submittedName>
</protein>
<gene>
    <name evidence="1" type="ORF">GCM10023143_13200</name>
</gene>
<reference evidence="2" key="1">
    <citation type="journal article" date="2019" name="Int. J. Syst. Evol. Microbiol.">
        <title>The Global Catalogue of Microorganisms (GCM) 10K type strain sequencing project: providing services to taxonomists for standard genome sequencing and annotation.</title>
        <authorList>
            <consortium name="The Broad Institute Genomics Platform"/>
            <consortium name="The Broad Institute Genome Sequencing Center for Infectious Disease"/>
            <person name="Wu L."/>
            <person name="Ma J."/>
        </authorList>
    </citation>
    <scope>NUCLEOTIDE SEQUENCE [LARGE SCALE GENOMIC DNA]</scope>
    <source>
        <strain evidence="2">JCM 17664</strain>
    </source>
</reference>
<sequence>MNSYEQQALAGMRKWQRKMQRRPRLTGKLTKRLQDRMNRFIPEKVHRVITTAIKQMMRAVFFGAKYISPRPLRDAVLEVREARVLERINFYSKTAAAEGALTGAAGFLLGLADFPLWLTLKSKMLFDIAALYGYDPGEYPERLYLLYIFQLTFSSQHHRNRVYEIMAGWEDYTRSLPEDIHQFDWRSFQQEYRDYLDLAKMLQLVPGIGAVVGLYVNHRLTAKLGKTAMNAYRMRWFRGSE</sequence>
<dbReference type="InterPro" id="IPR024787">
    <property type="entry name" value="EcsC"/>
</dbReference>
<dbReference type="Pfam" id="PF12787">
    <property type="entry name" value="EcsC"/>
    <property type="match status" value="1"/>
</dbReference>
<keyword evidence="2" id="KW-1185">Reference proteome</keyword>